<dbReference type="SMART" id="SM00146">
    <property type="entry name" value="PI3Kc"/>
    <property type="match status" value="1"/>
</dbReference>
<keyword evidence="8" id="KW-0866">Nonsense-mediated mRNA decay</keyword>
<dbReference type="GO" id="GO:0031932">
    <property type="term" value="C:TORC2 complex"/>
    <property type="evidence" value="ECO:0007669"/>
    <property type="project" value="TreeGrafter"/>
</dbReference>
<organism evidence="13">
    <name type="scientific">Schmidtea mediterranea</name>
    <name type="common">Freshwater planarian flatworm</name>
    <dbReference type="NCBI Taxonomy" id="79327"/>
    <lineage>
        <taxon>Eukaryota</taxon>
        <taxon>Metazoa</taxon>
        <taxon>Spiralia</taxon>
        <taxon>Lophotrochozoa</taxon>
        <taxon>Platyhelminthes</taxon>
        <taxon>Rhabditophora</taxon>
        <taxon>Seriata</taxon>
        <taxon>Tricladida</taxon>
        <taxon>Continenticola</taxon>
        <taxon>Geoplanoidea</taxon>
        <taxon>Dugesiidae</taxon>
        <taxon>Schmidtea</taxon>
    </lineage>
</organism>
<dbReference type="InterPro" id="IPR011009">
    <property type="entry name" value="Kinase-like_dom_sf"/>
</dbReference>
<keyword evidence="6" id="KW-0418">Kinase</keyword>
<comment type="similarity">
    <text evidence="1">Belongs to the PI3/PI4-kinase family.</text>
</comment>
<keyword evidence="4" id="KW-0808">Transferase</keyword>
<evidence type="ECO:0000256" key="2">
    <source>
        <dbReference type="ARBA" id="ARBA00012513"/>
    </source>
</evidence>
<accession>H9XVZ7</accession>
<dbReference type="InterPro" id="IPR036940">
    <property type="entry name" value="PI3/4_kinase_cat_sf"/>
</dbReference>
<evidence type="ECO:0000259" key="12">
    <source>
        <dbReference type="PROSITE" id="PS51190"/>
    </source>
</evidence>
<dbReference type="SUPFAM" id="SSF56112">
    <property type="entry name" value="Protein kinase-like (PK-like)"/>
    <property type="match status" value="1"/>
</dbReference>
<dbReference type="GO" id="GO:0016242">
    <property type="term" value="P:negative regulation of macroautophagy"/>
    <property type="evidence" value="ECO:0007669"/>
    <property type="project" value="TreeGrafter"/>
</dbReference>
<feature type="domain" description="FATC" evidence="12">
    <location>
        <begin position="3460"/>
        <end position="3492"/>
    </location>
</feature>
<comment type="catalytic activity">
    <reaction evidence="9">
        <text>L-threonyl-[protein] + ATP = O-phospho-L-threonyl-[protein] + ADP + H(+)</text>
        <dbReference type="Rhea" id="RHEA:46608"/>
        <dbReference type="Rhea" id="RHEA-COMP:11060"/>
        <dbReference type="Rhea" id="RHEA-COMP:11605"/>
        <dbReference type="ChEBI" id="CHEBI:15378"/>
        <dbReference type="ChEBI" id="CHEBI:30013"/>
        <dbReference type="ChEBI" id="CHEBI:30616"/>
        <dbReference type="ChEBI" id="CHEBI:61977"/>
        <dbReference type="ChEBI" id="CHEBI:456216"/>
        <dbReference type="EC" id="2.7.11.1"/>
    </reaction>
</comment>
<dbReference type="EMBL" id="JF894292">
    <property type="protein sequence ID" value="AFH08796.1"/>
    <property type="molecule type" value="mRNA"/>
</dbReference>
<name>H9XVZ7_SCHMD</name>
<keyword evidence="7" id="KW-0067">ATP-binding</keyword>
<dbReference type="EC" id="2.7.11.1" evidence="2"/>
<dbReference type="GO" id="GO:0005524">
    <property type="term" value="F:ATP binding"/>
    <property type="evidence" value="ECO:0007669"/>
    <property type="project" value="UniProtKB-KW"/>
</dbReference>
<evidence type="ECO:0000259" key="11">
    <source>
        <dbReference type="PROSITE" id="PS50290"/>
    </source>
</evidence>
<protein>
    <recommendedName>
        <fullName evidence="2">non-specific serine/threonine protein kinase</fullName>
        <ecNumber evidence="2">2.7.11.1</ecNumber>
    </recommendedName>
</protein>
<keyword evidence="5" id="KW-0547">Nucleotide-binding</keyword>
<evidence type="ECO:0000256" key="4">
    <source>
        <dbReference type="ARBA" id="ARBA00022679"/>
    </source>
</evidence>
<dbReference type="InterPro" id="IPR003152">
    <property type="entry name" value="FATC_dom"/>
</dbReference>
<dbReference type="PROSITE" id="PS51190">
    <property type="entry name" value="FATC"/>
    <property type="match status" value="1"/>
</dbReference>
<dbReference type="GO" id="GO:0031931">
    <property type="term" value="C:TORC1 complex"/>
    <property type="evidence" value="ECO:0007669"/>
    <property type="project" value="TreeGrafter"/>
</dbReference>
<dbReference type="Gene3D" id="3.30.1010.10">
    <property type="entry name" value="Phosphatidylinositol 3-kinase Catalytic Subunit, Chain A, domain 4"/>
    <property type="match status" value="1"/>
</dbReference>
<dbReference type="InterPro" id="IPR050517">
    <property type="entry name" value="DDR_Repair_Kinase"/>
</dbReference>
<evidence type="ECO:0000256" key="10">
    <source>
        <dbReference type="ARBA" id="ARBA00048679"/>
    </source>
</evidence>
<dbReference type="SMART" id="SM01345">
    <property type="entry name" value="Rapamycin_bind"/>
    <property type="match status" value="1"/>
</dbReference>
<dbReference type="OrthoDB" id="10065496at2759"/>
<evidence type="ECO:0000256" key="1">
    <source>
        <dbReference type="ARBA" id="ARBA00011031"/>
    </source>
</evidence>
<dbReference type="CDD" id="cd05170">
    <property type="entry name" value="PIKKc_SMG1"/>
    <property type="match status" value="1"/>
</dbReference>
<dbReference type="Pfam" id="PF15785">
    <property type="entry name" value="SMG1"/>
    <property type="match status" value="1"/>
</dbReference>
<sequence>MDLFDSWFESIRNGNLKEIINIFKTNPDFINKFTTMNDGRNVSVNAGMCIQKDILDPAFLDEQNKAYLVDTSSYRKIDSNGFDIMSRQHDREIEEIKPVKLNKAKIITEYDNELKRRRQDLLKKMRRTAEPVNTLGPLIRKLSQSENDSEKIMVVKELIMICNQDGGVPQNKFSDQMINILELCICDSSSSDEFIVLSGKLMMSLLHLNIRRGDAAIVDFWCRIFDKMTNLQIEQYTQQILKMLLKMIECSTEGVINNLKSNKDTFLKNWEYFFENLCFPKCLNLSLMILKSVFNHCPDVVIDRFHNVIDIMIGWCIHPDTDLVTMEALCQRSVDLHECWISDTINLKKTLSNLQKDFLTHCQMLSRIHRIDKDRSQIDDLKLKIKFFCFALSCVTAGVSKISDLNDVNFHENSSENLTEILSNVYIISIIEKITEGLIMCSKQIDFDNLLLQPNSVILHLLFILNKKEPIGTVYQSVFRYVLGTTLPLQSHILSEGSNNTNYYNKQLIISYLDLISICLVNINLEPATVVQILSPVNWIHSCIFYGSFIDNNLMQKYLRLVDIIAKSHCVTTFYQILLSDLELALNILMKISNCTNMVRLVQSNAFKAKSYETPQAELVVKYNINLIIMLYNRLSDPSILVPSIPVLFTKYLLFTESNIIVKYPNIASFLISTISKIKLSHDLIPDWIKFLCLIINTGNLSFAIKSMGFEILKTVLATNKSILENSTELINLLVSSVCNLMSSESEKESIVVSCLNIIVDNLNSYQTLINETNIDNLVAVNIIFSMHSSHLVRSKSIKIYFDLITKTDSPISRKLFHKNLKSIQAISISGRSFKFPIDFSKSIFNWIIDSTDKYSFESRDIQRLHSIVAINQSKLEHLFCNRMIMVYEIIINACWDCVRQKLKFDQNADSRITLMTIENMVKSILTNGNSLKAITDKRFRKLMTKFTSKTPEDQSLSVNLMILLLDVLEKMFYNCYEGCCLGFPPVNKSIETFFVTNKNVCIEWFIKMRLFIVALAQYSGQWSTVIWHGMQLLKFHLDKCNTHSSSAAKILVPEVEDCIVLTSMAYSKLGNWENLYGLSQLSVETYGSKFDWIEALADKTIGRLEMALSKFEEYVRNHHDPERIKLSSEMRLLTRKTTSHSSFILCMEEIADCYKLLNNPDGLDQWKKQIQSWKSNSQIQEAQKLSINWARLVCLTKLSKWDENMDDKCIPLRANELSWKYRSVIDNCEDSLFLSVVEKSSCKEVEIESFIVKLSSIQSICDFPNTFTNPDIILINERLKLLKAANKGESFIVDCKNLSNFSTTLPLPVISFCNTIQKRYNIPQCFPNQKFLIKWHRNHLNFNKCHSLISHSFTSFLGKEINQQSNLSNSQLPIIQMQIERELVKLLWEEDKKKDSLQLLTSSLKDSLLFETSDSTLHSSKCQLNTKSLLTLFMWLCNEKSKFPKFCNDAKISSNLQFLIELAEVPWINGLPLVSPQHRSMEKTCQSSVTDVCSQLLILASKSRNQDNSDKSFMALAQWCLSRSRSLDEIGFNAETIDLATKLENQGFSSETICNIELLLKSNFCPSQMKTESDWFGDCYEDSGFLVELRQSILALDPEITSQMAEEVVKIWLEFVTHHFSLHIAAAEAYFSFLKDATPTKAKYSLCNKNKTTANLRILSLIGKRSRSLRDSIINKIKTSPPGSWTNVIPQLFARLKHSDKMIRNCMSELLQRLAISSNNCSKLIIYPTLVGSISENMNNSSPYHDIKKVLVENNRQLVEEVGVFIKELRRITVLWDELWVSSLGQCYDELNKKAHQLQSEIDKIDSQDDLKHKDVILKLKYNSIIQAAVFILERTKNATNMIPETPRESWFHNMFAEEITSTIEEIKSPNNIREFNDAWKKIKTLQELILTESNDNIKVKLKRGRHQFLSLKLDDVSPGLAKINSSLIPLPGMNNKSLLSIDKHISILPTKTKPKKFRFLSTNGKHYSYLYKGLEDLRLDERVMQILGIANTMFSKINEHESNKYHITTYPVTPLGTRAGLIQMVEEATSLFSLYKRHQMRNKNTFDHLKSKACHSNNGDIVNESTIISEEGHPIRPTDIYWQKLRPKLEAAKIDIGIDSREKWPMNILIEVFNELNRDTSPDLLSKELWCCSINSNNWYRSSINFTRSCAVMCIMGHCLGLGDRHLDNLLVNFSNGQMIHIDYNVCFDKGVSLKVPEKVPFRLTDIITNVFGPMAVNGLFRISCENVYEIIQQSQDSILTLMDMFIFDPIVDWSSGIESGHYGSFDGGKYAVNSSKSLIDKRSVEFIINLNNFQSVFITIEDDLKSCQEKLILDFRNLHEHLNRSWSTCKTIEEIKAAHNKKLQMIQYLRGYETNNECKIVEQFNYVRKLEERSMHLELDIQKRQQQLKLVSMEHSAFFNKILSAADFISLKLDIKNIKNFFEEHIENIEKSITVFCDQYSVTNPYEEIIQELLFMLDNMEEIQNGLIVLEKYRNIIQEMPQSYYNSDRCSYMLQITENLLKTPSLSNIQRNFQNYSDWMIKDDQSSIEKFTNEKNNWNALLKVQVELQEELQSKLILQSHEDEIPELESIWQLTVYENVAGINLFKSILLEQYLEMANITSQLDGNVISKIPEFTTTSFTVDYNASLRKYLQLLSAHENYFKILTNSMNMFGIYLNTNEAGMVCNMMVTLQKACINILTFESKFIDIIMPESIKIMKQLTAEDNELLNKLKSILKDGENIMLHFNIALTSASYDVNNYEHIHLKTVVPMKEKIAELTDIGNFPIHDSSKQLRILIASFYTTINQSYLLVCDFIDCCMGSSTPSSWNYIDLVAASSINISPIWNKSIKLLKDALYMSGIRCMVSTLDHCKSIIDSLTIKQDQSQLVILFNNILRNLEIYFNFITKHVLVGVGSQCFAKMFCLLLEHAGWNIDTLISENVINNCALSADYICGSVISFRKLEYPNANNFYNQLQFRFNNYKNIAGFSIIEPNTISQRFQTRNAAFHKSLTGLARNQLLSLCWTKKHLINEIDLKNCDLLPLEELINILNGIPNRITALKELLSKLDTISSKFLLADEKLLSEMKEDSKDAIICRLNQERTQSINSVKKRILLFNDALLNIDRFECLRSASGRGNQFDEEVIQFLSESKDLLQKLSECEGLIKPIEEEIIKLKEEYKLSSDTDWYVELLEILQKDMDKNSNEVHQKENQMKEIIISNEKEARGLKENLSADYYPLINHLKPNLRILYTVTKKLKSYLSIDESTSGTNKQDIKSKVDRVLKIMSLFEKFNFTMDGLMKFLLKGGDGEISIYEYIGQLHYQINNLAIIKDSIVPDLFITLLSLSPLETEDKSSIYIYDFDIPSKFGFSNNNMAEINGAADTMTTRISPSLSGEETSSIVENNKSNPINNIINSESDIVGKRSTDINLEIIEKDEKDKKYNNNNSVAVQKAIEVWKLTETRLNSANQKQPLASNEYIEIKTSKPAINQYIDKLIKSARSAENLARMYEGWTAWV</sequence>
<evidence type="ECO:0000256" key="6">
    <source>
        <dbReference type="ARBA" id="ARBA00022777"/>
    </source>
</evidence>
<dbReference type="SMART" id="SM01343">
    <property type="entry name" value="FATC"/>
    <property type="match status" value="1"/>
</dbReference>
<proteinExistence type="evidence at transcript level"/>
<dbReference type="InterPro" id="IPR039414">
    <property type="entry name" value="SMG1_PIKKc"/>
</dbReference>
<dbReference type="PANTHER" id="PTHR11139:SF119">
    <property type="entry name" value="SERINE_THREONINE-PROTEIN KINASE SMG1"/>
    <property type="match status" value="1"/>
</dbReference>
<evidence type="ECO:0000256" key="7">
    <source>
        <dbReference type="ARBA" id="ARBA00022840"/>
    </source>
</evidence>
<comment type="catalytic activity">
    <reaction evidence="10">
        <text>L-seryl-[protein] + ATP = O-phospho-L-seryl-[protein] + ADP + H(+)</text>
        <dbReference type="Rhea" id="RHEA:17989"/>
        <dbReference type="Rhea" id="RHEA-COMP:9863"/>
        <dbReference type="Rhea" id="RHEA-COMP:11604"/>
        <dbReference type="ChEBI" id="CHEBI:15378"/>
        <dbReference type="ChEBI" id="CHEBI:29999"/>
        <dbReference type="ChEBI" id="CHEBI:30616"/>
        <dbReference type="ChEBI" id="CHEBI:83421"/>
        <dbReference type="ChEBI" id="CHEBI:456216"/>
        <dbReference type="EC" id="2.7.11.1"/>
    </reaction>
</comment>
<dbReference type="PROSITE" id="PS50290">
    <property type="entry name" value="PI3_4_KINASE_3"/>
    <property type="match status" value="1"/>
</dbReference>
<dbReference type="GO" id="GO:0000184">
    <property type="term" value="P:nuclear-transcribed mRNA catabolic process, nonsense-mediated decay"/>
    <property type="evidence" value="ECO:0007669"/>
    <property type="project" value="UniProtKB-KW"/>
</dbReference>
<reference evidence="13" key="1">
    <citation type="journal article" date="2012" name="PLoS Genet.">
        <title>SMG-1 and mTORC1 Act Antagonistically to Regulate Response to Injury and Growth in Planarians.</title>
        <authorList>
            <person name="Gonzalez-Estevez C."/>
            <person name="Felix D.A."/>
            <person name="Smith M.D."/>
            <person name="Paps J."/>
            <person name="Morley S.J."/>
            <person name="James V."/>
            <person name="Sharp T.V."/>
            <person name="Aboobaker A.A."/>
        </authorList>
    </citation>
    <scope>NUCLEOTIDE SEQUENCE</scope>
</reference>
<dbReference type="GO" id="GO:0004674">
    <property type="term" value="F:protein serine/threonine kinase activity"/>
    <property type="evidence" value="ECO:0007669"/>
    <property type="project" value="UniProtKB-KW"/>
</dbReference>
<dbReference type="GO" id="GO:0005634">
    <property type="term" value="C:nucleus"/>
    <property type="evidence" value="ECO:0007669"/>
    <property type="project" value="TreeGrafter"/>
</dbReference>
<dbReference type="Gene3D" id="1.10.1070.11">
    <property type="entry name" value="Phosphatidylinositol 3-/4-kinase, catalytic domain"/>
    <property type="match status" value="1"/>
</dbReference>
<dbReference type="Pfam" id="PF02260">
    <property type="entry name" value="FATC"/>
    <property type="match status" value="1"/>
</dbReference>
<feature type="domain" description="PI3K/PI4K catalytic" evidence="11">
    <location>
        <begin position="1943"/>
        <end position="2302"/>
    </location>
</feature>
<dbReference type="GO" id="GO:0005737">
    <property type="term" value="C:cytoplasm"/>
    <property type="evidence" value="ECO:0007669"/>
    <property type="project" value="TreeGrafter"/>
</dbReference>
<evidence type="ECO:0000256" key="5">
    <source>
        <dbReference type="ARBA" id="ARBA00022741"/>
    </source>
</evidence>
<dbReference type="GO" id="GO:0031929">
    <property type="term" value="P:TOR signaling"/>
    <property type="evidence" value="ECO:0007669"/>
    <property type="project" value="TreeGrafter"/>
</dbReference>
<dbReference type="Pfam" id="PF00454">
    <property type="entry name" value="PI3_PI4_kinase"/>
    <property type="match status" value="1"/>
</dbReference>
<dbReference type="PANTHER" id="PTHR11139">
    <property type="entry name" value="ATAXIA TELANGIECTASIA MUTATED ATM -RELATED"/>
    <property type="match status" value="1"/>
</dbReference>
<dbReference type="InterPro" id="IPR031559">
    <property type="entry name" value="SMG1"/>
</dbReference>
<evidence type="ECO:0000256" key="9">
    <source>
        <dbReference type="ARBA" id="ARBA00047899"/>
    </source>
</evidence>
<keyword evidence="3" id="KW-0723">Serine/threonine-protein kinase</keyword>
<evidence type="ECO:0000313" key="13">
    <source>
        <dbReference type="EMBL" id="AFH08796.1"/>
    </source>
</evidence>
<dbReference type="InterPro" id="IPR000403">
    <property type="entry name" value="PI3/4_kinase_cat_dom"/>
</dbReference>
<evidence type="ECO:0000256" key="3">
    <source>
        <dbReference type="ARBA" id="ARBA00022527"/>
    </source>
</evidence>
<evidence type="ECO:0000256" key="8">
    <source>
        <dbReference type="ARBA" id="ARBA00023161"/>
    </source>
</evidence>